<reference evidence="1 2" key="1">
    <citation type="journal article" date="2014" name="PLoS Genet.">
        <title>Phylogenetically driven sequencing of extremely halophilic archaea reveals strategies for static and dynamic osmo-response.</title>
        <authorList>
            <person name="Becker E.A."/>
            <person name="Seitzer P.M."/>
            <person name="Tritt A."/>
            <person name="Larsen D."/>
            <person name="Krusor M."/>
            <person name="Yao A.I."/>
            <person name="Wu D."/>
            <person name="Madern D."/>
            <person name="Eisen J.A."/>
            <person name="Darling A.E."/>
            <person name="Facciotti M.T."/>
        </authorList>
    </citation>
    <scope>NUCLEOTIDE SEQUENCE [LARGE SCALE GENOMIC DNA]</scope>
    <source>
        <strain evidence="1 2">JCM 12255</strain>
    </source>
</reference>
<evidence type="ECO:0008006" key="3">
    <source>
        <dbReference type="Google" id="ProtNLM"/>
    </source>
</evidence>
<dbReference type="STRING" id="1227499.C493_03230"/>
<dbReference type="InterPro" id="IPR032710">
    <property type="entry name" value="NTF2-like_dom_sf"/>
</dbReference>
<proteinExistence type="predicted"/>
<dbReference type="Proteomes" id="UP000011602">
    <property type="component" value="Unassembled WGS sequence"/>
</dbReference>
<organism evidence="1 2">
    <name type="scientific">Natronolimnohabitans innermongolicus JCM 12255</name>
    <dbReference type="NCBI Taxonomy" id="1227499"/>
    <lineage>
        <taxon>Archaea</taxon>
        <taxon>Methanobacteriati</taxon>
        <taxon>Methanobacteriota</taxon>
        <taxon>Stenosarchaea group</taxon>
        <taxon>Halobacteria</taxon>
        <taxon>Halobacteriales</taxon>
        <taxon>Natrialbaceae</taxon>
        <taxon>Natronolimnohabitans</taxon>
    </lineage>
</organism>
<evidence type="ECO:0000313" key="1">
    <source>
        <dbReference type="EMBL" id="ELY61098.1"/>
    </source>
</evidence>
<evidence type="ECO:0000313" key="2">
    <source>
        <dbReference type="Proteomes" id="UP000011602"/>
    </source>
</evidence>
<keyword evidence="2" id="KW-1185">Reference proteome</keyword>
<dbReference type="PANTHER" id="PTHR38436:SF1">
    <property type="entry name" value="ESTER CYCLASE"/>
    <property type="match status" value="1"/>
</dbReference>
<dbReference type="eggNOG" id="arCOG06513">
    <property type="taxonomic scope" value="Archaea"/>
</dbReference>
<dbReference type="Gene3D" id="3.10.450.50">
    <property type="match status" value="1"/>
</dbReference>
<dbReference type="Pfam" id="PF07366">
    <property type="entry name" value="SnoaL"/>
    <property type="match status" value="1"/>
</dbReference>
<dbReference type="EMBL" id="AOHZ01000015">
    <property type="protein sequence ID" value="ELY61098.1"/>
    <property type="molecule type" value="Genomic_DNA"/>
</dbReference>
<dbReference type="GO" id="GO:0030638">
    <property type="term" value="P:polyketide metabolic process"/>
    <property type="evidence" value="ECO:0007669"/>
    <property type="project" value="InterPro"/>
</dbReference>
<sequence length="119" mass="13220">MLEQHTDGAVADLEEYVADDVVNHNPVSSDDVEIGDTHGIAAFRRHLEALTTAFPDLRIDVQDMLGEDDRVAVRFVLRGTHEGTLMGIEPTGREITLSVIAIYRFDDGKIAERWGEASR</sequence>
<dbReference type="InterPro" id="IPR009959">
    <property type="entry name" value="Cyclase_SnoaL-like"/>
</dbReference>
<dbReference type="AlphaFoldDB" id="L9XKD9"/>
<dbReference type="SUPFAM" id="SSF54427">
    <property type="entry name" value="NTF2-like"/>
    <property type="match status" value="1"/>
</dbReference>
<dbReference type="PANTHER" id="PTHR38436">
    <property type="entry name" value="POLYKETIDE CYCLASE SNOAL-LIKE DOMAIN"/>
    <property type="match status" value="1"/>
</dbReference>
<comment type="caution">
    <text evidence="1">The sequence shown here is derived from an EMBL/GenBank/DDBJ whole genome shotgun (WGS) entry which is preliminary data.</text>
</comment>
<accession>L9XKD9</accession>
<name>L9XKD9_9EURY</name>
<protein>
    <recommendedName>
        <fullName evidence="3">Ester cyclase</fullName>
    </recommendedName>
</protein>
<gene>
    <name evidence="1" type="ORF">C493_03230</name>
</gene>